<feature type="compositionally biased region" description="Basic and acidic residues" evidence="1">
    <location>
        <begin position="1"/>
        <end position="10"/>
    </location>
</feature>
<dbReference type="GeneID" id="95978643"/>
<feature type="region of interest" description="Disordered" evidence="1">
    <location>
        <begin position="1"/>
        <end position="23"/>
    </location>
</feature>
<dbReference type="PANTHER" id="PTHR31527">
    <property type="entry name" value="RE64534P"/>
    <property type="match status" value="1"/>
</dbReference>
<proteinExistence type="predicted"/>
<dbReference type="InterPro" id="IPR018959">
    <property type="entry name" value="DUF1989"/>
</dbReference>
<dbReference type="EMBL" id="JBFMKM010000016">
    <property type="protein sequence ID" value="KAL1297409.1"/>
    <property type="molecule type" value="Genomic_DNA"/>
</dbReference>
<organism evidence="3 4">
    <name type="scientific">Neodothiora populina</name>
    <dbReference type="NCBI Taxonomy" id="2781224"/>
    <lineage>
        <taxon>Eukaryota</taxon>
        <taxon>Fungi</taxon>
        <taxon>Dikarya</taxon>
        <taxon>Ascomycota</taxon>
        <taxon>Pezizomycotina</taxon>
        <taxon>Dothideomycetes</taxon>
        <taxon>Dothideomycetidae</taxon>
        <taxon>Dothideales</taxon>
        <taxon>Dothioraceae</taxon>
        <taxon>Neodothiora</taxon>
    </lineage>
</organism>
<sequence length="643" mass="67775">MSSSSEEDHSNLQAIPARHGTATFVPKGSTIKIFCTSGTQVIDTWAFALPDPPESLKDSSGVRRGLNGEVEEDKDEKEGDAAEKAKGRDEAKEKDSVKKAAPESANVKKGRQSKDMGLPSQEEAEAATAKGIGENEQLQVQHPEGNKAQKAGWSSYLPSLRGGGKKQDAAAAAPAGDEAEKATGTETEEETTDAQQKQNSRTWGSYLSTGQGFTSYLPGKSAISAFASTHQRDTSKSYTEQLADFTKTPVGAASLSALTGSGTASSLYAGYSAWNSTRNDYPSTEYLSLPHTRAANAHLVPRPGDALVSNLRNKLLTLTEDTSGGVHDTLMAACDPQRYREMGIENWEEHGSCAENLVLALKELNERAGLKGAKGIGADVTINSIPAALNLFMYVPWGGEKGELGFASPEGLVKKGGYVKMRAERDVVVVMSACPQDLIPINGKEMKINDGHFIVETPESDSEDDVEESGKKDAKAARPATKRPRKANPKKLGSSTASGSKRSSVQPDKISLSNSDGDATEDKKPETKRNKPSPASPIASKKKPTDTPKSASSSSTPTNAAAAAAASSTPSKPRPTNRPPPKKLIEQSTGEKKKPRKLESRSAKKDAAAAAAAATPNDNADKAPAATAAAAKDASSEKGKIKE</sequence>
<keyword evidence="4" id="KW-1185">Reference proteome</keyword>
<feature type="compositionally biased region" description="Basic and acidic residues" evidence="1">
    <location>
        <begin position="520"/>
        <end position="529"/>
    </location>
</feature>
<gene>
    <name evidence="3" type="ORF">AAFC00_004943</name>
</gene>
<dbReference type="Pfam" id="PF09347">
    <property type="entry name" value="DUF1989"/>
    <property type="match status" value="1"/>
</dbReference>
<feature type="compositionally biased region" description="Basic and acidic residues" evidence="1">
    <location>
        <begin position="634"/>
        <end position="643"/>
    </location>
</feature>
<accession>A0ABR3P417</accession>
<feature type="region of interest" description="Disordered" evidence="1">
    <location>
        <begin position="457"/>
        <end position="643"/>
    </location>
</feature>
<dbReference type="Proteomes" id="UP001562354">
    <property type="component" value="Unassembled WGS sequence"/>
</dbReference>
<reference evidence="3 4" key="1">
    <citation type="submission" date="2024-07" db="EMBL/GenBank/DDBJ databases">
        <title>Draft sequence of the Neodothiora populina.</title>
        <authorList>
            <person name="Drown D.D."/>
            <person name="Schuette U.S."/>
            <person name="Buechlein A.B."/>
            <person name="Rusch D.R."/>
            <person name="Winton L.W."/>
            <person name="Adams G.A."/>
        </authorList>
    </citation>
    <scope>NUCLEOTIDE SEQUENCE [LARGE SCALE GENOMIC DNA]</scope>
    <source>
        <strain evidence="3 4">CPC 39397</strain>
    </source>
</reference>
<feature type="compositionally biased region" description="Low complexity" evidence="1">
    <location>
        <begin position="608"/>
        <end position="633"/>
    </location>
</feature>
<feature type="region of interest" description="Disordered" evidence="1">
    <location>
        <begin position="49"/>
        <end position="204"/>
    </location>
</feature>
<feature type="compositionally biased region" description="Basic and acidic residues" evidence="1">
    <location>
        <begin position="583"/>
        <end position="607"/>
    </location>
</feature>
<comment type="caution">
    <text evidence="3">The sequence shown here is derived from an EMBL/GenBank/DDBJ whole genome shotgun (WGS) entry which is preliminary data.</text>
</comment>
<dbReference type="PANTHER" id="PTHR31527:SF0">
    <property type="entry name" value="RE64534P"/>
    <property type="match status" value="1"/>
</dbReference>
<feature type="compositionally biased region" description="Low complexity" evidence="1">
    <location>
        <begin position="547"/>
        <end position="571"/>
    </location>
</feature>
<feature type="compositionally biased region" description="Basic and acidic residues" evidence="1">
    <location>
        <begin position="76"/>
        <end position="101"/>
    </location>
</feature>
<feature type="compositionally biased region" description="Acidic residues" evidence="1">
    <location>
        <begin position="458"/>
        <end position="467"/>
    </location>
</feature>
<evidence type="ECO:0000313" key="4">
    <source>
        <dbReference type="Proteomes" id="UP001562354"/>
    </source>
</evidence>
<feature type="compositionally biased region" description="Basic residues" evidence="1">
    <location>
        <begin position="480"/>
        <end position="489"/>
    </location>
</feature>
<feature type="domain" description="DUF1989" evidence="2">
    <location>
        <begin position="283"/>
        <end position="428"/>
    </location>
</feature>
<evidence type="ECO:0000313" key="3">
    <source>
        <dbReference type="EMBL" id="KAL1297409.1"/>
    </source>
</evidence>
<name>A0ABR3P417_9PEZI</name>
<dbReference type="RefSeq" id="XP_069197091.1">
    <property type="nucleotide sequence ID" value="XM_069344658.1"/>
</dbReference>
<evidence type="ECO:0000256" key="1">
    <source>
        <dbReference type="SAM" id="MobiDB-lite"/>
    </source>
</evidence>
<evidence type="ECO:0000259" key="2">
    <source>
        <dbReference type="Pfam" id="PF09347"/>
    </source>
</evidence>
<protein>
    <recommendedName>
        <fullName evidence="2">DUF1989 domain-containing protein</fullName>
    </recommendedName>
</protein>
<feature type="compositionally biased region" description="Low complexity" evidence="1">
    <location>
        <begin position="490"/>
        <end position="504"/>
    </location>
</feature>